<dbReference type="PANTHER" id="PTHR35357">
    <property type="entry name" value="OS02G0537100 PROTEIN"/>
    <property type="match status" value="1"/>
</dbReference>
<evidence type="ECO:0000313" key="6">
    <source>
        <dbReference type="EMBL" id="KAG6519417.1"/>
    </source>
</evidence>
<dbReference type="InterPro" id="IPR006501">
    <property type="entry name" value="Pectinesterase_inhib_dom"/>
</dbReference>
<dbReference type="CDD" id="cd15795">
    <property type="entry name" value="PMEI-Pla_a_1_like"/>
    <property type="match status" value="1"/>
</dbReference>
<dbReference type="OrthoDB" id="1915198at2759"/>
<dbReference type="NCBIfam" id="TIGR01614">
    <property type="entry name" value="PME_inhib"/>
    <property type="match status" value="1"/>
</dbReference>
<dbReference type="GO" id="GO:0005576">
    <property type="term" value="C:extracellular region"/>
    <property type="evidence" value="ECO:0007669"/>
    <property type="project" value="UniProtKB-ARBA"/>
</dbReference>
<dbReference type="FunFam" id="1.20.140.40:FF:000002">
    <property type="entry name" value="Putative invertase inhibitor"/>
    <property type="match status" value="1"/>
</dbReference>
<dbReference type="SMART" id="SM00856">
    <property type="entry name" value="PMEI"/>
    <property type="match status" value="1"/>
</dbReference>
<evidence type="ECO:0000313" key="7">
    <source>
        <dbReference type="Proteomes" id="UP000734854"/>
    </source>
</evidence>
<comment type="caution">
    <text evidence="6">The sequence shown here is derived from an EMBL/GenBank/DDBJ whole genome shotgun (WGS) entry which is preliminary data.</text>
</comment>
<proteinExistence type="inferred from homology"/>
<dbReference type="AlphaFoldDB" id="A0A8J5HDG0"/>
<dbReference type="Pfam" id="PF04043">
    <property type="entry name" value="PMEI"/>
    <property type="match status" value="1"/>
</dbReference>
<comment type="similarity">
    <text evidence="3">Belongs to the PMEI family.</text>
</comment>
<reference evidence="6 7" key="1">
    <citation type="submission" date="2020-08" db="EMBL/GenBank/DDBJ databases">
        <title>Plant Genome Project.</title>
        <authorList>
            <person name="Zhang R.-G."/>
        </authorList>
    </citation>
    <scope>NUCLEOTIDE SEQUENCE [LARGE SCALE GENOMIC DNA]</scope>
    <source>
        <tissue evidence="6">Rhizome</tissue>
    </source>
</reference>
<dbReference type="InterPro" id="IPR034088">
    <property type="entry name" value="Pla_a_1-like"/>
</dbReference>
<sequence>MEGAPAKPALLALLLVVSLSVASALTVLEDTCRSVAASRPRIHYDFCVASLQAGDPDRRAADRRGLAVVAARLSLSRAAGASAEIARMAAGERDPPRRECLGACAEVYGQASDHLNRAVRELRAGRYREAVTFLSAAVDASENCEDAFREVVSGGVSGSPLVEQDKDYFMVTAMALAITVML</sequence>
<accession>A0A8J5HDG0</accession>
<evidence type="ECO:0000256" key="3">
    <source>
        <dbReference type="ARBA" id="ARBA00038471"/>
    </source>
</evidence>
<keyword evidence="7" id="KW-1185">Reference proteome</keyword>
<dbReference type="Proteomes" id="UP000734854">
    <property type="component" value="Unassembled WGS sequence"/>
</dbReference>
<keyword evidence="1 4" id="KW-0732">Signal</keyword>
<feature type="domain" description="Pectinesterase inhibitor" evidence="5">
    <location>
        <begin position="23"/>
        <end position="178"/>
    </location>
</feature>
<keyword evidence="2" id="KW-1015">Disulfide bond</keyword>
<organism evidence="6 7">
    <name type="scientific">Zingiber officinale</name>
    <name type="common">Ginger</name>
    <name type="synonym">Amomum zingiber</name>
    <dbReference type="NCBI Taxonomy" id="94328"/>
    <lineage>
        <taxon>Eukaryota</taxon>
        <taxon>Viridiplantae</taxon>
        <taxon>Streptophyta</taxon>
        <taxon>Embryophyta</taxon>
        <taxon>Tracheophyta</taxon>
        <taxon>Spermatophyta</taxon>
        <taxon>Magnoliopsida</taxon>
        <taxon>Liliopsida</taxon>
        <taxon>Zingiberales</taxon>
        <taxon>Zingiberaceae</taxon>
        <taxon>Zingiber</taxon>
    </lineage>
</organism>
<evidence type="ECO:0000256" key="2">
    <source>
        <dbReference type="ARBA" id="ARBA00023157"/>
    </source>
</evidence>
<evidence type="ECO:0000256" key="4">
    <source>
        <dbReference type="SAM" id="SignalP"/>
    </source>
</evidence>
<dbReference type="PANTHER" id="PTHR35357:SF24">
    <property type="entry name" value="OS04G0587200 PROTEIN"/>
    <property type="match status" value="1"/>
</dbReference>
<evidence type="ECO:0000259" key="5">
    <source>
        <dbReference type="SMART" id="SM00856"/>
    </source>
</evidence>
<gene>
    <name evidence="6" type="ORF">ZIOFF_022910</name>
</gene>
<evidence type="ECO:0000256" key="1">
    <source>
        <dbReference type="ARBA" id="ARBA00022729"/>
    </source>
</evidence>
<feature type="signal peptide" evidence="4">
    <location>
        <begin position="1"/>
        <end position="24"/>
    </location>
</feature>
<dbReference type="GO" id="GO:0004857">
    <property type="term" value="F:enzyme inhibitor activity"/>
    <property type="evidence" value="ECO:0007669"/>
    <property type="project" value="InterPro"/>
</dbReference>
<dbReference type="EMBL" id="JACMSC010000006">
    <property type="protein sequence ID" value="KAG6519417.1"/>
    <property type="molecule type" value="Genomic_DNA"/>
</dbReference>
<name>A0A8J5HDG0_ZINOF</name>
<feature type="chain" id="PRO_5035301999" description="Pectinesterase inhibitor domain-containing protein" evidence="4">
    <location>
        <begin position="25"/>
        <end position="182"/>
    </location>
</feature>
<protein>
    <recommendedName>
        <fullName evidence="5">Pectinesterase inhibitor domain-containing protein</fullName>
    </recommendedName>
</protein>